<name>A0ABW4Y714_9GAMM</name>
<dbReference type="Gene3D" id="3.30.1460.30">
    <property type="entry name" value="YgaC/TfoX-N like chaperone"/>
    <property type="match status" value="1"/>
</dbReference>
<evidence type="ECO:0000259" key="1">
    <source>
        <dbReference type="Pfam" id="PF04993"/>
    </source>
</evidence>
<evidence type="ECO:0000313" key="2">
    <source>
        <dbReference type="EMBL" id="MFD2111385.1"/>
    </source>
</evidence>
<dbReference type="SUPFAM" id="SSF159894">
    <property type="entry name" value="YgaC/TfoX-N like"/>
    <property type="match status" value="1"/>
</dbReference>
<feature type="domain" description="TfoX N-terminal" evidence="1">
    <location>
        <begin position="36"/>
        <end position="114"/>
    </location>
</feature>
<organism evidence="2 3">
    <name type="scientific">Thiorhodococcus fuscus</name>
    <dbReference type="NCBI Taxonomy" id="527200"/>
    <lineage>
        <taxon>Bacteria</taxon>
        <taxon>Pseudomonadati</taxon>
        <taxon>Pseudomonadota</taxon>
        <taxon>Gammaproteobacteria</taxon>
        <taxon>Chromatiales</taxon>
        <taxon>Chromatiaceae</taxon>
        <taxon>Thiorhodococcus</taxon>
    </lineage>
</organism>
<dbReference type="EMBL" id="JBHUHX010000011">
    <property type="protein sequence ID" value="MFD2111385.1"/>
    <property type="molecule type" value="Genomic_DNA"/>
</dbReference>
<protein>
    <submittedName>
        <fullName evidence="2">TfoX/Sxy family protein</fullName>
    </submittedName>
</protein>
<sequence length="136" mass="15160">MPKEDVEYNLNNRTLRERDGSIGMASDLSFVAYVCDQLRAAGDVSFRKMFGEFALYHAGKVVALICDNQLFVKPTAAGRAILGEPEESPPYPGAKPHFLVTDRLDDAESLVEVVLATSRELPEPKPKKPRKKRSIR</sequence>
<dbReference type="Proteomes" id="UP001597337">
    <property type="component" value="Unassembled WGS sequence"/>
</dbReference>
<reference evidence="3" key="1">
    <citation type="journal article" date="2019" name="Int. J. Syst. Evol. Microbiol.">
        <title>The Global Catalogue of Microorganisms (GCM) 10K type strain sequencing project: providing services to taxonomists for standard genome sequencing and annotation.</title>
        <authorList>
            <consortium name="The Broad Institute Genomics Platform"/>
            <consortium name="The Broad Institute Genome Sequencing Center for Infectious Disease"/>
            <person name="Wu L."/>
            <person name="Ma J."/>
        </authorList>
    </citation>
    <scope>NUCLEOTIDE SEQUENCE [LARGE SCALE GENOMIC DNA]</scope>
    <source>
        <strain evidence="3">KACC 12597</strain>
    </source>
</reference>
<proteinExistence type="predicted"/>
<accession>A0ABW4Y714</accession>
<comment type="caution">
    <text evidence="2">The sequence shown here is derived from an EMBL/GenBank/DDBJ whole genome shotgun (WGS) entry which is preliminary data.</text>
</comment>
<dbReference type="InterPro" id="IPR007076">
    <property type="entry name" value="TfoX_N"/>
</dbReference>
<dbReference type="Pfam" id="PF04993">
    <property type="entry name" value="TfoX_N"/>
    <property type="match status" value="1"/>
</dbReference>
<dbReference type="RefSeq" id="WP_386024617.1">
    <property type="nucleotide sequence ID" value="NZ_JBHUHX010000011.1"/>
</dbReference>
<gene>
    <name evidence="2" type="ORF">ACFSJC_05980</name>
</gene>
<evidence type="ECO:0000313" key="3">
    <source>
        <dbReference type="Proteomes" id="UP001597337"/>
    </source>
</evidence>
<keyword evidence="3" id="KW-1185">Reference proteome</keyword>